<feature type="region of interest" description="Disordered" evidence="2">
    <location>
        <begin position="160"/>
        <end position="213"/>
    </location>
</feature>
<feature type="region of interest" description="Disordered" evidence="2">
    <location>
        <begin position="414"/>
        <end position="436"/>
    </location>
</feature>
<feature type="domain" description="THUMP" evidence="3">
    <location>
        <begin position="309"/>
        <end position="512"/>
    </location>
</feature>
<gene>
    <name evidence="4" type="ORF">C5167_002274</name>
</gene>
<evidence type="ECO:0000313" key="5">
    <source>
        <dbReference type="Proteomes" id="UP000316621"/>
    </source>
</evidence>
<dbReference type="Gene3D" id="3.30.2300.10">
    <property type="entry name" value="THUMP superfamily"/>
    <property type="match status" value="1"/>
</dbReference>
<dbReference type="GO" id="GO:0006400">
    <property type="term" value="P:tRNA modification"/>
    <property type="evidence" value="ECO:0007669"/>
    <property type="project" value="InterPro"/>
</dbReference>
<dbReference type="GO" id="GO:0003723">
    <property type="term" value="F:RNA binding"/>
    <property type="evidence" value="ECO:0007669"/>
    <property type="project" value="UniProtKB-UniRule"/>
</dbReference>
<organism evidence="4 5">
    <name type="scientific">Papaver somniferum</name>
    <name type="common">Opium poppy</name>
    <dbReference type="NCBI Taxonomy" id="3469"/>
    <lineage>
        <taxon>Eukaryota</taxon>
        <taxon>Viridiplantae</taxon>
        <taxon>Streptophyta</taxon>
        <taxon>Embryophyta</taxon>
        <taxon>Tracheophyta</taxon>
        <taxon>Spermatophyta</taxon>
        <taxon>Magnoliopsida</taxon>
        <taxon>Ranunculales</taxon>
        <taxon>Papaveraceae</taxon>
        <taxon>Papaveroideae</taxon>
        <taxon>Papaver</taxon>
    </lineage>
</organism>
<dbReference type="InterPro" id="IPR004114">
    <property type="entry name" value="THUMP_dom"/>
</dbReference>
<dbReference type="EMBL" id="CM010723">
    <property type="protein sequence ID" value="RZC77568.1"/>
    <property type="molecule type" value="Genomic_DNA"/>
</dbReference>
<dbReference type="InterPro" id="IPR040183">
    <property type="entry name" value="THUMPD1-like"/>
</dbReference>
<dbReference type="PROSITE" id="PS51165">
    <property type="entry name" value="THUMP"/>
    <property type="match status" value="1"/>
</dbReference>
<name>A0A4Y7KZF9_PAPSO</name>
<feature type="compositionally biased region" description="Acidic residues" evidence="2">
    <location>
        <begin position="163"/>
        <end position="172"/>
    </location>
</feature>
<dbReference type="STRING" id="3469.A0A4Y7KZF9"/>
<dbReference type="Proteomes" id="UP000316621">
    <property type="component" value="Chromosome 9"/>
</dbReference>
<dbReference type="OMA" id="FRACAFI"/>
<feature type="compositionally biased region" description="Basic and acidic residues" evidence="2">
    <location>
        <begin position="201"/>
        <end position="213"/>
    </location>
</feature>
<evidence type="ECO:0000256" key="1">
    <source>
        <dbReference type="PROSITE-ProRule" id="PRU00529"/>
    </source>
</evidence>
<dbReference type="AlphaFoldDB" id="A0A4Y7KZF9"/>
<accession>A0A4Y7KZF9</accession>
<dbReference type="SUPFAM" id="SSF143437">
    <property type="entry name" value="THUMP domain-like"/>
    <property type="match status" value="1"/>
</dbReference>
<proteinExistence type="predicted"/>
<keyword evidence="5" id="KW-1185">Reference proteome</keyword>
<dbReference type="PANTHER" id="PTHR13452">
    <property type="entry name" value="THUMP DOMAIN CONTAINING PROTEIN 1-RELATED"/>
    <property type="match status" value="1"/>
</dbReference>
<protein>
    <recommendedName>
        <fullName evidence="3">THUMP domain-containing protein</fullName>
    </recommendedName>
</protein>
<dbReference type="CDD" id="cd11717">
    <property type="entry name" value="THUMP_THUMPD1_like"/>
    <property type="match status" value="1"/>
</dbReference>
<dbReference type="Gramene" id="RZC77568">
    <property type="protein sequence ID" value="RZC77568"/>
    <property type="gene ID" value="C5167_002274"/>
</dbReference>
<dbReference type="FunFam" id="3.30.2300.10:FF:000001">
    <property type="entry name" value="THUMP domain-containing protein 1"/>
    <property type="match status" value="1"/>
</dbReference>
<evidence type="ECO:0000259" key="3">
    <source>
        <dbReference type="PROSITE" id="PS51165"/>
    </source>
</evidence>
<dbReference type="Pfam" id="PF02926">
    <property type="entry name" value="THUMP"/>
    <property type="match status" value="1"/>
</dbReference>
<reference evidence="4 5" key="1">
    <citation type="journal article" date="2018" name="Science">
        <title>The opium poppy genome and morphinan production.</title>
        <authorList>
            <person name="Guo L."/>
            <person name="Winzer T."/>
            <person name="Yang X."/>
            <person name="Li Y."/>
            <person name="Ning Z."/>
            <person name="He Z."/>
            <person name="Teodor R."/>
            <person name="Lu Y."/>
            <person name="Bowser T.A."/>
            <person name="Graham I.A."/>
            <person name="Ye K."/>
        </authorList>
    </citation>
    <scope>NUCLEOTIDE SEQUENCE [LARGE SCALE GENOMIC DNA]</scope>
    <source>
        <strain evidence="5">cv. HN1</strain>
        <tissue evidence="4">Leaves</tissue>
    </source>
</reference>
<evidence type="ECO:0000313" key="4">
    <source>
        <dbReference type="EMBL" id="RZC77568.1"/>
    </source>
</evidence>
<sequence length="530" mass="59397">MHAHRKLVAAHVNNTKSSLNHFTRSLKKTLAAQQGERRKGVTTRINPEQRNYSAPSCASLPDYLMAAENKPRSNNDGNAKKRKQRYLPHNKAVKKGSYPLHPGVQGFFLTCDGGRERQASQEAINVVDTFYEELVDEDVVDKKCAVESIKPANKIIKFADTDSSSDDDDDAGNDSKSEKPEEEDANNDNQTSDDNSSAKKPRLETDEVKAEELVADDTEKKSIDVALCENIAKEKLVEAAPKCENLVSNKTEEKSIDQLIEAEIKEMGDRSKRRFVSLDTGCNGCIFVQMLKRDVGPGPAEIVQYMMTSLATSRKHMSRFILRVLPVEVTCYASEEEISKAIKPLISKYFPVEATALKSETQNNNLTNRHKLIVTGIYPSSGSGQTVLLNHSKTVETQKWWALPRWRKHGFNKYQDEKKQTEGVGSAPRESDRDARPLLSYSQLQRQMYLGILALDFAVQYGARANTGIDRMKIINAVAKSVPEPRKVDLSNPDKTIIVEICKTLCCIGVVEKYKELSKYNLRQLTSPKP</sequence>
<dbReference type="PANTHER" id="PTHR13452:SF10">
    <property type="entry name" value="THUMP DOMAIN-CONTAINING PROTEIN 1"/>
    <property type="match status" value="1"/>
</dbReference>
<evidence type="ECO:0000256" key="2">
    <source>
        <dbReference type="SAM" id="MobiDB-lite"/>
    </source>
</evidence>
<keyword evidence="1" id="KW-0694">RNA-binding</keyword>